<dbReference type="GO" id="GO:0070059">
    <property type="term" value="P:intrinsic apoptotic signaling pathway in response to endoplasmic reticulum stress"/>
    <property type="evidence" value="ECO:0007669"/>
    <property type="project" value="TreeGrafter"/>
</dbReference>
<accession>A0A1D2MBS5</accession>
<evidence type="ECO:0000259" key="5">
    <source>
        <dbReference type="PROSITE" id="PS50011"/>
    </source>
</evidence>
<evidence type="ECO:0000313" key="7">
    <source>
        <dbReference type="EMBL" id="ODM90435.1"/>
    </source>
</evidence>
<dbReference type="GO" id="GO:1990604">
    <property type="term" value="C:IRE1-TRAF2-ASK1 complex"/>
    <property type="evidence" value="ECO:0007669"/>
    <property type="project" value="TreeGrafter"/>
</dbReference>
<dbReference type="Gene3D" id="1.20.1440.180">
    <property type="entry name" value="KEN domain"/>
    <property type="match status" value="1"/>
</dbReference>
<dbReference type="GO" id="GO:0005524">
    <property type="term" value="F:ATP binding"/>
    <property type="evidence" value="ECO:0007669"/>
    <property type="project" value="UniProtKB-KW"/>
</dbReference>
<dbReference type="InterPro" id="IPR011009">
    <property type="entry name" value="Kinase-like_dom_sf"/>
</dbReference>
<dbReference type="Proteomes" id="UP000094527">
    <property type="component" value="Unassembled WGS sequence"/>
</dbReference>
<protein>
    <submittedName>
        <fullName evidence="7">Serine/threonine-protein kinase/endoribonuclease IRE1</fullName>
    </submittedName>
</protein>
<dbReference type="InterPro" id="IPR045133">
    <property type="entry name" value="IRE1/2-like"/>
</dbReference>
<proteinExistence type="predicted"/>
<dbReference type="InterPro" id="IPR038357">
    <property type="entry name" value="KEN_sf"/>
</dbReference>
<dbReference type="SMART" id="SM00580">
    <property type="entry name" value="PUG"/>
    <property type="match status" value="1"/>
</dbReference>
<keyword evidence="7" id="KW-0808">Transferase</keyword>
<dbReference type="SMART" id="SM00220">
    <property type="entry name" value="S_TKc"/>
    <property type="match status" value="1"/>
</dbReference>
<dbReference type="InterPro" id="IPR010513">
    <property type="entry name" value="KEN_dom"/>
</dbReference>
<evidence type="ECO:0000313" key="8">
    <source>
        <dbReference type="Proteomes" id="UP000094527"/>
    </source>
</evidence>
<dbReference type="PROSITE" id="PS51392">
    <property type="entry name" value="KEN"/>
    <property type="match status" value="1"/>
</dbReference>
<name>A0A1D2MBS5_ORCCI</name>
<evidence type="ECO:0000259" key="6">
    <source>
        <dbReference type="PROSITE" id="PS51392"/>
    </source>
</evidence>
<dbReference type="OMA" id="NCAHEPE"/>
<dbReference type="GO" id="GO:0036498">
    <property type="term" value="P:IRE1-mediated unfolded protein response"/>
    <property type="evidence" value="ECO:0007669"/>
    <property type="project" value="TreeGrafter"/>
</dbReference>
<dbReference type="Gene3D" id="1.10.510.10">
    <property type="entry name" value="Transferase(Phosphotransferase) domain 1"/>
    <property type="match status" value="1"/>
</dbReference>
<keyword evidence="1" id="KW-0732">Signal</keyword>
<dbReference type="PROSITE" id="PS00108">
    <property type="entry name" value="PROTEIN_KINASE_ST"/>
    <property type="match status" value="1"/>
</dbReference>
<dbReference type="PROSITE" id="PS50011">
    <property type="entry name" value="PROTEIN_KINASE_DOM"/>
    <property type="match status" value="1"/>
</dbReference>
<dbReference type="InterPro" id="IPR000719">
    <property type="entry name" value="Prot_kinase_dom"/>
</dbReference>
<reference evidence="7 8" key="1">
    <citation type="journal article" date="2016" name="Genome Biol. Evol.">
        <title>Gene Family Evolution Reflects Adaptation to Soil Environmental Stressors in the Genome of the Collembolan Orchesella cincta.</title>
        <authorList>
            <person name="Faddeeva-Vakhrusheva A."/>
            <person name="Derks M.F."/>
            <person name="Anvar S.Y."/>
            <person name="Agamennone V."/>
            <person name="Suring W."/>
            <person name="Smit S."/>
            <person name="van Straalen N.M."/>
            <person name="Roelofs D."/>
        </authorList>
    </citation>
    <scope>NUCLEOTIDE SEQUENCE [LARGE SCALE GENOMIC DNA]</scope>
    <source>
        <tissue evidence="7">Mixed pool</tissue>
    </source>
</reference>
<dbReference type="STRING" id="48709.A0A1D2MBS5"/>
<keyword evidence="3" id="KW-0067">ATP-binding</keyword>
<dbReference type="Pfam" id="PF06479">
    <property type="entry name" value="Ribonuc_2-5A"/>
    <property type="match status" value="1"/>
</dbReference>
<sequence length="477" mass="54609">MHQNTRQRLINNFPRSSAQHLPNTSNANGSSNLRRVGYIEYDMSRMLGESVKTFVYVGYVVEKSLESIVDKKKVAVKKIVCGSAEDCQKNLQEVKILLNCDEHENIVKYYKTETDQDFNVYIAMELCLGTLQQWMEGNIPTIQPENVNPVQLLKQTTKGVAYLHGKRDAIIHRDLKPDNILLKLVGGKVCVKIADFGISRVLPHERTSLTIKTYSGTRGWKSPEILNAHSSPPGNLRAHPRMTRATDIFSLGCVFYYVLSGGRHPFDQNGNSPNPELRDPNILRDRKNTKIEHFSPRIGGYIRLLEQMIDKAPQQRPSAAEILSSPLFWGHDKELNFLVHISNLMQENKSPVIQWCKNQIEEDHSNNEDEFLPGLELNNVGWMNRTCEALDFYFMYESPRTYDEFLTKDLIRAIRNMGTHYETLSPSVKASVGSLPGKFMAFWNNRFPFLVQTVWNVCKVLITDPDFDSVLMFYQTG</sequence>
<dbReference type="OrthoDB" id="6331463at2759"/>
<keyword evidence="7" id="KW-0418">Kinase</keyword>
<comment type="caution">
    <text evidence="7">The sequence shown here is derived from an EMBL/GenBank/DDBJ whole genome shotgun (WGS) entry which is preliminary data.</text>
</comment>
<dbReference type="PANTHER" id="PTHR13954:SF6">
    <property type="entry name" value="NON-SPECIFIC SERINE_THREONINE PROTEIN KINASE"/>
    <property type="match status" value="1"/>
</dbReference>
<feature type="domain" description="Protein kinase" evidence="5">
    <location>
        <begin position="41"/>
        <end position="328"/>
    </location>
</feature>
<organism evidence="7 8">
    <name type="scientific">Orchesella cincta</name>
    <name type="common">Springtail</name>
    <name type="synonym">Podura cincta</name>
    <dbReference type="NCBI Taxonomy" id="48709"/>
    <lineage>
        <taxon>Eukaryota</taxon>
        <taxon>Metazoa</taxon>
        <taxon>Ecdysozoa</taxon>
        <taxon>Arthropoda</taxon>
        <taxon>Hexapoda</taxon>
        <taxon>Collembola</taxon>
        <taxon>Entomobryomorpha</taxon>
        <taxon>Entomobryoidea</taxon>
        <taxon>Orchesellidae</taxon>
        <taxon>Orchesellinae</taxon>
        <taxon>Orchesella</taxon>
    </lineage>
</organism>
<evidence type="ECO:0000256" key="3">
    <source>
        <dbReference type="ARBA" id="ARBA00022840"/>
    </source>
</evidence>
<dbReference type="InterPro" id="IPR008271">
    <property type="entry name" value="Ser/Thr_kinase_AS"/>
</dbReference>
<dbReference type="EMBL" id="LJIJ01001974">
    <property type="protein sequence ID" value="ODM90435.1"/>
    <property type="molecule type" value="Genomic_DNA"/>
</dbReference>
<dbReference type="Gene3D" id="3.30.200.20">
    <property type="entry name" value="Phosphorylase Kinase, domain 1"/>
    <property type="match status" value="1"/>
</dbReference>
<dbReference type="GO" id="GO:0051082">
    <property type="term" value="F:unfolded protein binding"/>
    <property type="evidence" value="ECO:0007669"/>
    <property type="project" value="TreeGrafter"/>
</dbReference>
<dbReference type="AlphaFoldDB" id="A0A1D2MBS5"/>
<feature type="domain" description="KEN" evidence="6">
    <location>
        <begin position="331"/>
        <end position="476"/>
    </location>
</feature>
<dbReference type="GO" id="GO:0004674">
    <property type="term" value="F:protein serine/threonine kinase activity"/>
    <property type="evidence" value="ECO:0007669"/>
    <property type="project" value="InterPro"/>
</dbReference>
<feature type="region of interest" description="Disordered" evidence="4">
    <location>
        <begin position="1"/>
        <end position="29"/>
    </location>
</feature>
<dbReference type="PANTHER" id="PTHR13954">
    <property type="entry name" value="IRE1-RELATED"/>
    <property type="match status" value="1"/>
</dbReference>
<keyword evidence="8" id="KW-1185">Reference proteome</keyword>
<keyword evidence="2" id="KW-0547">Nucleotide-binding</keyword>
<dbReference type="GO" id="GO:0006397">
    <property type="term" value="P:mRNA processing"/>
    <property type="evidence" value="ECO:0007669"/>
    <property type="project" value="InterPro"/>
</dbReference>
<evidence type="ECO:0000256" key="2">
    <source>
        <dbReference type="ARBA" id="ARBA00022741"/>
    </source>
</evidence>
<dbReference type="GO" id="GO:0004521">
    <property type="term" value="F:RNA endonuclease activity"/>
    <property type="evidence" value="ECO:0007669"/>
    <property type="project" value="InterPro"/>
</dbReference>
<evidence type="ECO:0000256" key="1">
    <source>
        <dbReference type="ARBA" id="ARBA00022729"/>
    </source>
</evidence>
<evidence type="ECO:0000256" key="4">
    <source>
        <dbReference type="SAM" id="MobiDB-lite"/>
    </source>
</evidence>
<dbReference type="Pfam" id="PF00069">
    <property type="entry name" value="Pkinase"/>
    <property type="match status" value="1"/>
</dbReference>
<gene>
    <name evidence="7" type="ORF">Ocin01_16247</name>
</gene>
<dbReference type="SUPFAM" id="SSF56112">
    <property type="entry name" value="Protein kinase-like (PK-like)"/>
    <property type="match status" value="1"/>
</dbReference>